<dbReference type="InterPro" id="IPR029058">
    <property type="entry name" value="AB_hydrolase_fold"/>
</dbReference>
<evidence type="ECO:0000313" key="4">
    <source>
        <dbReference type="Proteomes" id="UP000063789"/>
    </source>
</evidence>
<dbReference type="EMBL" id="CP011853">
    <property type="protein sequence ID" value="ALG85345.1"/>
    <property type="molecule type" value="Genomic_DNA"/>
</dbReference>
<sequence>MRRKKIFYGDHDSTYGHLYLPNTAPGQCAPVVVLVHGGYWSNEYSLIVYSAVAVDLARRGAVVWNVEYRRVEEEGGGWPGTGRDVVAAINALDGPVSDQLAMDGLKCDRKNVAVVGHSAGGQLAVWAVAQLKARTRGFAVSTVIPQSAVLDFTVGATDRPSVQRLLGGTYAEIPERYAAASPARQEPFDALVAAIHTVDDESVPIEMSRHYVADAADRGQRATLYEIPDGGHNAFLDLKSAAHRQTLRVLGI</sequence>
<dbReference type="KEGG" id="goq:ACH46_13745"/>
<dbReference type="InterPro" id="IPR050300">
    <property type="entry name" value="GDXG_lipolytic_enzyme"/>
</dbReference>
<evidence type="ECO:0000313" key="3">
    <source>
        <dbReference type="EMBL" id="ALG85345.1"/>
    </source>
</evidence>
<reference evidence="4" key="1">
    <citation type="submission" date="2015-06" db="EMBL/GenBank/DDBJ databases">
        <title>Complete genome sequence and metabolic analysis of phthalate degradation pathway in Gordonia sp. QH-11.</title>
        <authorList>
            <person name="Jin D."/>
            <person name="Kong X."/>
            <person name="Bai Z."/>
        </authorList>
    </citation>
    <scope>NUCLEOTIDE SEQUENCE [LARGE SCALE GENOMIC DNA]</scope>
    <source>
        <strain evidence="4">QH-11</strain>
    </source>
</reference>
<dbReference type="Pfam" id="PF20434">
    <property type="entry name" value="BD-FAE"/>
    <property type="match status" value="1"/>
</dbReference>
<protein>
    <submittedName>
        <fullName evidence="3">Esterase</fullName>
    </submittedName>
</protein>
<name>A0A0N9MS89_9ACTN</name>
<reference evidence="3 4" key="2">
    <citation type="journal article" date="2017" name="Int. J. Syst. Evol. Microbiol.">
        <title>Gordonia phthalatica sp. nov., a di-n-butyl phthalate-degrading bacterium isolated from activated sludge.</title>
        <authorList>
            <person name="Jin D."/>
            <person name="Kong X."/>
            <person name="Jia M."/>
            <person name="Yu X."/>
            <person name="Wang X."/>
            <person name="Zhuang X."/>
            <person name="Deng Y."/>
            <person name="Bai Z."/>
        </authorList>
    </citation>
    <scope>NUCLEOTIDE SEQUENCE [LARGE SCALE GENOMIC DNA]</scope>
    <source>
        <strain evidence="3 4">QH-11</strain>
    </source>
</reference>
<dbReference type="RefSeq" id="WP_062393426.1">
    <property type="nucleotide sequence ID" value="NZ_CP011853.1"/>
</dbReference>
<evidence type="ECO:0000259" key="2">
    <source>
        <dbReference type="Pfam" id="PF20434"/>
    </source>
</evidence>
<dbReference type="PATRIC" id="fig|1136941.3.peg.2808"/>
<dbReference type="Gene3D" id="3.40.50.1820">
    <property type="entry name" value="alpha/beta hydrolase"/>
    <property type="match status" value="1"/>
</dbReference>
<dbReference type="OrthoDB" id="255603at2"/>
<evidence type="ECO:0000256" key="1">
    <source>
        <dbReference type="ARBA" id="ARBA00022801"/>
    </source>
</evidence>
<dbReference type="SUPFAM" id="SSF53474">
    <property type="entry name" value="alpha/beta-Hydrolases"/>
    <property type="match status" value="1"/>
</dbReference>
<keyword evidence="4" id="KW-1185">Reference proteome</keyword>
<dbReference type="InterPro" id="IPR049492">
    <property type="entry name" value="BD-FAE-like_dom"/>
</dbReference>
<feature type="domain" description="BD-FAE-like" evidence="2">
    <location>
        <begin position="18"/>
        <end position="210"/>
    </location>
</feature>
<dbReference type="SMR" id="A0A0N9MS89"/>
<dbReference type="Proteomes" id="UP000063789">
    <property type="component" value="Chromosome"/>
</dbReference>
<dbReference type="PANTHER" id="PTHR48081">
    <property type="entry name" value="AB HYDROLASE SUPERFAMILY PROTEIN C4A8.06C"/>
    <property type="match status" value="1"/>
</dbReference>
<proteinExistence type="predicted"/>
<dbReference type="GO" id="GO:0016787">
    <property type="term" value="F:hydrolase activity"/>
    <property type="evidence" value="ECO:0007669"/>
    <property type="project" value="UniProtKB-KW"/>
</dbReference>
<gene>
    <name evidence="3" type="ORF">ACH46_13745</name>
</gene>
<dbReference type="AlphaFoldDB" id="A0A0N9MS89"/>
<keyword evidence="1" id="KW-0378">Hydrolase</keyword>
<organism evidence="3 4">
    <name type="scientific">Gordonia phthalatica</name>
    <dbReference type="NCBI Taxonomy" id="1136941"/>
    <lineage>
        <taxon>Bacteria</taxon>
        <taxon>Bacillati</taxon>
        <taxon>Actinomycetota</taxon>
        <taxon>Actinomycetes</taxon>
        <taxon>Mycobacteriales</taxon>
        <taxon>Gordoniaceae</taxon>
        <taxon>Gordonia</taxon>
    </lineage>
</organism>
<accession>A0A0N9MS89</accession>
<dbReference type="STRING" id="1136941.ACH46_13745"/>